<evidence type="ECO:0000313" key="1">
    <source>
        <dbReference type="EMBL" id="MBC6610106.1"/>
    </source>
</evidence>
<comment type="caution">
    <text evidence="1">The sequence shown here is derived from an EMBL/GenBank/DDBJ whole genome shotgun (WGS) entry which is preliminary data.</text>
</comment>
<organism evidence="1 2">
    <name type="scientific">Hymenobacter citatus</name>
    <dbReference type="NCBI Taxonomy" id="2763506"/>
    <lineage>
        <taxon>Bacteria</taxon>
        <taxon>Pseudomonadati</taxon>
        <taxon>Bacteroidota</taxon>
        <taxon>Cytophagia</taxon>
        <taxon>Cytophagales</taxon>
        <taxon>Hymenobacteraceae</taxon>
        <taxon>Hymenobacter</taxon>
    </lineage>
</organism>
<evidence type="ECO:0000313" key="2">
    <source>
        <dbReference type="Proteomes" id="UP000622017"/>
    </source>
</evidence>
<dbReference type="Proteomes" id="UP000622017">
    <property type="component" value="Unassembled WGS sequence"/>
</dbReference>
<name>A0ABR7MGC3_9BACT</name>
<reference evidence="1 2" key="1">
    <citation type="submission" date="2020-08" db="EMBL/GenBank/DDBJ databases">
        <title>Hymenobacter sp.</title>
        <authorList>
            <person name="Kim M.K."/>
        </authorList>
    </citation>
    <scope>NUCLEOTIDE SEQUENCE [LARGE SCALE GENOMIC DNA]</scope>
    <source>
        <strain evidence="1 2">BT507</strain>
    </source>
</reference>
<proteinExistence type="predicted"/>
<dbReference type="RefSeq" id="WP_187318403.1">
    <property type="nucleotide sequence ID" value="NZ_JACSCY010000002.1"/>
</dbReference>
<keyword evidence="2" id="KW-1185">Reference proteome</keyword>
<sequence>MKKLLSPFSILGLLVVLGIGVYGYYSSTGIVLRNRYYSLPPEFRKLLKRFQRIRMGDESELLALPFIYKRQYPDQFNIALADKPLGLRKSQVLLRNPFAAAPYPLSFSVVYRGNLVTLFEPGTFACYRLPGLIRNRQLEKQLNTQNFEYHWLLNGQLVALSGSHYVTFSESGSWKPYAGPMPLNKQPKLFEDARYIVCMTCHGEWGGEVYFYDKEKHLYYIAEATCSNSIIKRDGKYFVVSSLAHMMGSAEVQQIDNPTEMTRWSGKIKPQDRDFEISYGAKLNHGKTVFDYREVLLLAGFNLNQEVVYLVNWNNIAFLATWQSGTFYVVDPLFFDDLYAHNPVTTAYGPDTVLVNLGLGSNEAERACLLFFDKKAIKINWSNESILKGYSVDLLPDSLNEGGAIQIVDSVEVKEIK</sequence>
<gene>
    <name evidence="1" type="ORF">H8B15_04180</name>
</gene>
<protein>
    <submittedName>
        <fullName evidence="1">Uncharacterized protein</fullName>
    </submittedName>
</protein>
<accession>A0ABR7MGC3</accession>
<dbReference type="EMBL" id="JACSCY010000002">
    <property type="protein sequence ID" value="MBC6610106.1"/>
    <property type="molecule type" value="Genomic_DNA"/>
</dbReference>